<reference evidence="1 2" key="1">
    <citation type="submission" date="2018-05" db="EMBL/GenBank/DDBJ databases">
        <title>Complete genome sequence of Pseudomonas kribbensis 46-2(T).</title>
        <authorList>
            <person name="Jeong H."/>
            <person name="Lee S.-G."/>
            <person name="Rha E."/>
            <person name="Kim H."/>
        </authorList>
    </citation>
    <scope>NUCLEOTIDE SEQUENCE [LARGE SCALE GENOMIC DNA]</scope>
    <source>
        <strain evidence="1 2">46-2</strain>
    </source>
</reference>
<evidence type="ECO:0000313" key="1">
    <source>
        <dbReference type="EMBL" id="AXI61144.1"/>
    </source>
</evidence>
<dbReference type="KEGG" id="pke:DLD99_11900"/>
<organism evidence="1 2">
    <name type="scientific">Pseudomonas kribbensis</name>
    <dbReference type="NCBI Taxonomy" id="1628086"/>
    <lineage>
        <taxon>Bacteria</taxon>
        <taxon>Pseudomonadati</taxon>
        <taxon>Pseudomonadota</taxon>
        <taxon>Gammaproteobacteria</taxon>
        <taxon>Pseudomonadales</taxon>
        <taxon>Pseudomonadaceae</taxon>
        <taxon>Pseudomonas</taxon>
    </lineage>
</organism>
<dbReference type="EMBL" id="CP029608">
    <property type="protein sequence ID" value="AXI61144.1"/>
    <property type="molecule type" value="Genomic_DNA"/>
</dbReference>
<protein>
    <submittedName>
        <fullName evidence="1">Uncharacterized protein</fullName>
    </submittedName>
</protein>
<dbReference type="AlphaFoldDB" id="A0A345RPC8"/>
<keyword evidence="2" id="KW-1185">Reference proteome</keyword>
<gene>
    <name evidence="1" type="ORF">DLD99_11900</name>
</gene>
<evidence type="ECO:0000313" key="2">
    <source>
        <dbReference type="Proteomes" id="UP000253720"/>
    </source>
</evidence>
<accession>A0A345RPC8</accession>
<proteinExistence type="predicted"/>
<dbReference type="Proteomes" id="UP000253720">
    <property type="component" value="Chromosome"/>
</dbReference>
<name>A0A345RPC8_9PSED</name>
<sequence>MTAFLLSKVAAQPVPGRTFDPDRMTRIPDCHSIVEVLRLIKHGGPEWAHRYVTMYFSGPSNAWALVYSLQDTSAPYFDFMYTCKEPPQKALSALLGKYPQCSVIDWSPGRLACIEAQGVDVDTLAEIIRDVTEAAWDEHIMFVNASYEEMGRA</sequence>